<feature type="coiled-coil region" evidence="5">
    <location>
        <begin position="906"/>
        <end position="945"/>
    </location>
</feature>
<feature type="region of interest" description="Disordered" evidence="6">
    <location>
        <begin position="1055"/>
        <end position="1078"/>
    </location>
</feature>
<dbReference type="OrthoDB" id="765884at2759"/>
<feature type="repeat" description="TPR" evidence="4">
    <location>
        <begin position="593"/>
        <end position="626"/>
    </location>
</feature>
<organism evidence="8 9">
    <name type="scientific">Hyalella azteca</name>
    <name type="common">Amphipod</name>
    <dbReference type="NCBI Taxonomy" id="294128"/>
    <lineage>
        <taxon>Eukaryota</taxon>
        <taxon>Metazoa</taxon>
        <taxon>Ecdysozoa</taxon>
        <taxon>Arthropoda</taxon>
        <taxon>Crustacea</taxon>
        <taxon>Multicrustacea</taxon>
        <taxon>Malacostraca</taxon>
        <taxon>Eumalacostraca</taxon>
        <taxon>Peracarida</taxon>
        <taxon>Amphipoda</taxon>
        <taxon>Senticaudata</taxon>
        <taxon>Talitrida</taxon>
        <taxon>Talitroidea</taxon>
        <taxon>Hyalellidae</taxon>
        <taxon>Hyalella</taxon>
    </lineage>
</organism>
<feature type="region of interest" description="Disordered" evidence="6">
    <location>
        <begin position="294"/>
        <end position="437"/>
    </location>
</feature>
<dbReference type="PRINTS" id="PR00625">
    <property type="entry name" value="JDOMAIN"/>
</dbReference>
<accession>A0A8B7NPI3</accession>
<evidence type="ECO:0000256" key="5">
    <source>
        <dbReference type="SAM" id="Coils"/>
    </source>
</evidence>
<keyword evidence="8" id="KW-1185">Reference proteome</keyword>
<feature type="compositionally biased region" description="Polar residues" evidence="6">
    <location>
        <begin position="199"/>
        <end position="214"/>
    </location>
</feature>
<reference evidence="9" key="1">
    <citation type="submission" date="2025-08" db="UniProtKB">
        <authorList>
            <consortium name="RefSeq"/>
        </authorList>
    </citation>
    <scope>IDENTIFICATION</scope>
    <source>
        <tissue evidence="9">Whole organism</tissue>
    </source>
</reference>
<dbReference type="PANTHER" id="PTHR45188">
    <property type="entry name" value="DNAJ PROTEIN P58IPK HOMOLOG"/>
    <property type="match status" value="1"/>
</dbReference>
<evidence type="ECO:0000256" key="6">
    <source>
        <dbReference type="SAM" id="MobiDB-lite"/>
    </source>
</evidence>
<dbReference type="Pfam" id="PF13432">
    <property type="entry name" value="TPR_16"/>
    <property type="match status" value="1"/>
</dbReference>
<dbReference type="Pfam" id="PF13181">
    <property type="entry name" value="TPR_8"/>
    <property type="match status" value="2"/>
</dbReference>
<dbReference type="AlphaFoldDB" id="A0A8B7NPI3"/>
<dbReference type="Gene3D" id="1.10.287.110">
    <property type="entry name" value="DnaJ domain"/>
    <property type="match status" value="1"/>
</dbReference>
<feature type="repeat" description="TPR" evidence="4">
    <location>
        <begin position="893"/>
        <end position="926"/>
    </location>
</feature>
<feature type="compositionally biased region" description="Polar residues" evidence="6">
    <location>
        <begin position="316"/>
        <end position="342"/>
    </location>
</feature>
<dbReference type="CDD" id="cd06257">
    <property type="entry name" value="DnaJ"/>
    <property type="match status" value="1"/>
</dbReference>
<keyword evidence="5" id="KW-0175">Coiled coil</keyword>
<feature type="region of interest" description="Disordered" evidence="6">
    <location>
        <begin position="555"/>
        <end position="580"/>
    </location>
</feature>
<dbReference type="InterPro" id="IPR036869">
    <property type="entry name" value="J_dom_sf"/>
</dbReference>
<proteinExistence type="predicted"/>
<evidence type="ECO:0000313" key="8">
    <source>
        <dbReference type="Proteomes" id="UP000694843"/>
    </source>
</evidence>
<dbReference type="GeneID" id="108672429"/>
<dbReference type="InterPro" id="IPR001623">
    <property type="entry name" value="DnaJ_domain"/>
</dbReference>
<feature type="domain" description="J" evidence="7">
    <location>
        <begin position="946"/>
        <end position="1016"/>
    </location>
</feature>
<feature type="repeat" description="TPR" evidence="4">
    <location>
        <begin position="661"/>
        <end position="694"/>
    </location>
</feature>
<feature type="repeat" description="TPR" evidence="4">
    <location>
        <begin position="775"/>
        <end position="808"/>
    </location>
</feature>
<evidence type="ECO:0000256" key="1">
    <source>
        <dbReference type="ARBA" id="ARBA00022737"/>
    </source>
</evidence>
<feature type="compositionally biased region" description="Polar residues" evidence="6">
    <location>
        <begin position="428"/>
        <end position="437"/>
    </location>
</feature>
<keyword evidence="2 4" id="KW-0802">TPR repeat</keyword>
<name>A0A8B7NPI3_HYAAZ</name>
<keyword evidence="1" id="KW-0677">Repeat</keyword>
<keyword evidence="3" id="KW-0143">Chaperone</keyword>
<gene>
    <name evidence="9" type="primary">LOC108672429</name>
</gene>
<dbReference type="SUPFAM" id="SSF48452">
    <property type="entry name" value="TPR-like"/>
    <property type="match status" value="1"/>
</dbReference>
<dbReference type="SUPFAM" id="SSF46565">
    <property type="entry name" value="Chaperone J-domain"/>
    <property type="match status" value="1"/>
</dbReference>
<evidence type="ECO:0000256" key="4">
    <source>
        <dbReference type="PROSITE-ProRule" id="PRU00339"/>
    </source>
</evidence>
<feature type="compositionally biased region" description="Basic and acidic residues" evidence="6">
    <location>
        <begin position="352"/>
        <end position="362"/>
    </location>
</feature>
<dbReference type="PANTHER" id="PTHR45188:SF2">
    <property type="entry name" value="DNAJ HOMOLOG SUBFAMILY C MEMBER 7"/>
    <property type="match status" value="1"/>
</dbReference>
<evidence type="ECO:0000256" key="3">
    <source>
        <dbReference type="ARBA" id="ARBA00023186"/>
    </source>
</evidence>
<feature type="compositionally biased region" description="Polar residues" evidence="6">
    <location>
        <begin position="398"/>
        <end position="409"/>
    </location>
</feature>
<dbReference type="Proteomes" id="UP000694843">
    <property type="component" value="Unplaced"/>
</dbReference>
<dbReference type="CTD" id="34984"/>
<dbReference type="SMART" id="SM00028">
    <property type="entry name" value="TPR"/>
    <property type="match status" value="7"/>
</dbReference>
<dbReference type="FunFam" id="1.25.40.10:FF:000097">
    <property type="entry name" value="DnaJ homolog subfamily C member 7 homolog"/>
    <property type="match status" value="1"/>
</dbReference>
<feature type="region of interest" description="Disordered" evidence="6">
    <location>
        <begin position="190"/>
        <end position="214"/>
    </location>
</feature>
<dbReference type="RefSeq" id="XP_018015585.1">
    <property type="nucleotide sequence ID" value="XM_018160096.2"/>
</dbReference>
<dbReference type="PROSITE" id="PS50076">
    <property type="entry name" value="DNAJ_2"/>
    <property type="match status" value="1"/>
</dbReference>
<evidence type="ECO:0000313" key="9">
    <source>
        <dbReference type="RefSeq" id="XP_018015585.1"/>
    </source>
</evidence>
<dbReference type="PROSITE" id="PS50005">
    <property type="entry name" value="TPR"/>
    <property type="match status" value="4"/>
</dbReference>
<evidence type="ECO:0000256" key="2">
    <source>
        <dbReference type="ARBA" id="ARBA00022803"/>
    </source>
</evidence>
<protein>
    <submittedName>
        <fullName evidence="9">Uncharacterized protein LOC108672429 isoform X2</fullName>
    </submittedName>
</protein>
<dbReference type="SMART" id="SM00271">
    <property type="entry name" value="DnaJ"/>
    <property type="match status" value="1"/>
</dbReference>
<evidence type="ECO:0000259" key="7">
    <source>
        <dbReference type="PROSITE" id="PS50076"/>
    </source>
</evidence>
<feature type="compositionally biased region" description="Low complexity" evidence="6">
    <location>
        <begin position="299"/>
        <end position="315"/>
    </location>
</feature>
<dbReference type="InterPro" id="IPR011990">
    <property type="entry name" value="TPR-like_helical_dom_sf"/>
</dbReference>
<dbReference type="Gene3D" id="1.25.40.10">
    <property type="entry name" value="Tetratricopeptide repeat domain"/>
    <property type="match status" value="1"/>
</dbReference>
<dbReference type="InterPro" id="IPR019734">
    <property type="entry name" value="TPR_rpt"/>
</dbReference>
<dbReference type="Pfam" id="PF00226">
    <property type="entry name" value="DnaJ"/>
    <property type="match status" value="1"/>
</dbReference>
<sequence length="1092" mass="121082">MANAAPLVTNNASFSASTLTGHPSYIHNKNTHTISQPTSYVRTKPPLGPGVRPVPIRVVVSTSDRDAGEGRPNYSLRADAATIPTQLIKPATRASPKPHINVNNNTVHIKPSVGSIYISTPTVNTAPNSPRLVHVNTTKAENPPPYEAIFNASSEEHGEPFECPSVLVSGCPRKEKKRSLRSRLLRHLTGKKAAAQARRNASLSSTNRVGEPTGSNIIGSLSQLVIQTPIGVIGSQRFPTPLNGISNDACFIDLSTYNGLNLPRTMRYEDHIRTLAHQNPPVNTSNHVIVLHSVPEEPSPSTSSSTSQASVTITSRLSSSHSMNDVISGSSHLPHTSTRPTCSTRQSQTRDSQSKVSDDCRNEVPCLSNGIPSFTKDENSKVISSKPVDLRSEHLNPVSKTDPNHSQTPEALMRENPVRNRRKKSHSSARISQQTEELADATNSFTINLKPGMYKLNLNFANQKKSSQTINITVPAAEEKRNSSPKAFGIPPNAPEPLYYENSKFSLPKSFVKLIKPSAGNGANLTNSCGAPKISIGNQNGINNGAKILTVLTPGGKRQQTIDPPSTAKDSSRRGFGKACPSRSLKKERFRLAERKKAEGNEAYRNKEYRDALQHYTQAIELCPDCAAYYSNRSACYMMLGRYRDALNDAQHAVALDQHFVKGWIRVGKCHVALGDGVVALSVLRRAQDIEPSNSTVHQEIASAQALLTCVRESQDAATKSDYRTAVFHLDQALRYALGGLELRITKAEYLTFLGRASEAEDIVNDILVSDNNHADALYVRGLCRYYQDNQDAAFQHFQKVLRLVPDHNKAKETYKRAKLLNQKKEEGNAAFKMGDFARAYDIYSEALKIDVLNKNTNSKLYCNRATVAAKLGRLEQAISDCTAALQLDDSYVKAYLRRANTYQQTEQYEEAVRDLEKVYRMQRSQEHKRLLHEAKTQLKRSKRKDYYKILGVSKTASDDEIKKAYRKMALLHHPDRHSSASAAEKAEHERKFKELGEAYAVLTDPKKRGMHDRGQDVNDPDCGGFRDAGFDPNQVFEAFFGSDFFASQSHHYYDQGQAQHQHQQQQPHFQSQFQGPHPGFQGFPGGFQYGF</sequence>